<evidence type="ECO:0000313" key="10">
    <source>
        <dbReference type="Proteomes" id="UP000036410"/>
    </source>
</evidence>
<dbReference type="InterPro" id="IPR036388">
    <property type="entry name" value="WH-like_DNA-bd_sf"/>
</dbReference>
<dbReference type="GO" id="GO:0030170">
    <property type="term" value="F:pyridoxal phosphate binding"/>
    <property type="evidence" value="ECO:0007669"/>
    <property type="project" value="InterPro"/>
</dbReference>
<dbReference type="PANTHER" id="PTHR46577:SF1">
    <property type="entry name" value="HTH-TYPE TRANSCRIPTIONAL REGULATORY PROTEIN GABR"/>
    <property type="match status" value="1"/>
</dbReference>
<name>A0A806TKZ0_PRIMG</name>
<keyword evidence="7" id="KW-0804">Transcription</keyword>
<dbReference type="GO" id="GO:0008483">
    <property type="term" value="F:transaminase activity"/>
    <property type="evidence" value="ECO:0007669"/>
    <property type="project" value="UniProtKB-KW"/>
</dbReference>
<dbReference type="SMART" id="SM00345">
    <property type="entry name" value="HTH_GNTR"/>
    <property type="match status" value="1"/>
</dbReference>
<dbReference type="EMBL" id="CP010586">
    <property type="protein sequence ID" value="AKP78962.1"/>
    <property type="molecule type" value="Genomic_DNA"/>
</dbReference>
<dbReference type="CDD" id="cd07377">
    <property type="entry name" value="WHTH_GntR"/>
    <property type="match status" value="1"/>
</dbReference>
<evidence type="ECO:0000313" key="9">
    <source>
        <dbReference type="EMBL" id="AKP78962.1"/>
    </source>
</evidence>
<evidence type="ECO:0000256" key="1">
    <source>
        <dbReference type="ARBA" id="ARBA00001933"/>
    </source>
</evidence>
<accession>A0A806TKZ0</accession>
<dbReference type="CDD" id="cd00609">
    <property type="entry name" value="AAT_like"/>
    <property type="match status" value="1"/>
</dbReference>
<evidence type="ECO:0000256" key="3">
    <source>
        <dbReference type="ARBA" id="ARBA00022576"/>
    </source>
</evidence>
<dbReference type="Pfam" id="PF00392">
    <property type="entry name" value="GntR"/>
    <property type="match status" value="1"/>
</dbReference>
<dbReference type="GO" id="GO:0003677">
    <property type="term" value="F:DNA binding"/>
    <property type="evidence" value="ECO:0007669"/>
    <property type="project" value="UniProtKB-KW"/>
</dbReference>
<comment type="cofactor">
    <cofactor evidence="1">
        <name>pyridoxal 5'-phosphate</name>
        <dbReference type="ChEBI" id="CHEBI:597326"/>
    </cofactor>
</comment>
<dbReference type="Proteomes" id="UP000036410">
    <property type="component" value="Chromosome"/>
</dbReference>
<protein>
    <submittedName>
        <fullName evidence="9">HTH-type transcriptional regulatory protein GabR</fullName>
    </submittedName>
</protein>
<keyword evidence="3" id="KW-0032">Aminotransferase</keyword>
<dbReference type="AlphaFoldDB" id="A0A806TKZ0"/>
<dbReference type="InterPro" id="IPR015421">
    <property type="entry name" value="PyrdxlP-dep_Trfase_major"/>
</dbReference>
<keyword evidence="5" id="KW-0805">Transcription regulation</keyword>
<keyword evidence="3" id="KW-0808">Transferase</keyword>
<dbReference type="Gene3D" id="1.10.10.10">
    <property type="entry name" value="Winged helix-like DNA-binding domain superfamily/Winged helix DNA-binding domain"/>
    <property type="match status" value="1"/>
</dbReference>
<dbReference type="GO" id="GO:0003700">
    <property type="term" value="F:DNA-binding transcription factor activity"/>
    <property type="evidence" value="ECO:0007669"/>
    <property type="project" value="InterPro"/>
</dbReference>
<dbReference type="InterPro" id="IPR051446">
    <property type="entry name" value="HTH_trans_reg/aminotransferase"/>
</dbReference>
<dbReference type="SUPFAM" id="SSF46785">
    <property type="entry name" value="Winged helix' DNA-binding domain"/>
    <property type="match status" value="1"/>
</dbReference>
<dbReference type="InterPro" id="IPR000524">
    <property type="entry name" value="Tscrpt_reg_HTH_GntR"/>
</dbReference>
<dbReference type="Gene3D" id="3.40.640.10">
    <property type="entry name" value="Type I PLP-dependent aspartate aminotransferase-like (Major domain)"/>
    <property type="match status" value="1"/>
</dbReference>
<dbReference type="PROSITE" id="PS50949">
    <property type="entry name" value="HTH_GNTR"/>
    <property type="match status" value="1"/>
</dbReference>
<proteinExistence type="inferred from homology"/>
<dbReference type="InterPro" id="IPR015424">
    <property type="entry name" value="PyrdxlP-dep_Trfase"/>
</dbReference>
<dbReference type="InterPro" id="IPR036390">
    <property type="entry name" value="WH_DNA-bd_sf"/>
</dbReference>
<sequence>MLELMPLLDKRKADPLYMQLYTYIKKQIQKGTIPPHEKLPSKRKLALHLSISQNTVEAAYVQLEAEGYIEILARKGAFVKEIKNEVVLQKQPPAYVSLPQEEGKSTVIDFSHGKVDVEKFPYNTWKKLTVQTIYHDESQLFYSGHPQGELLLRQEIAAYLYHSRGVRCTAEQIVIGAGTQYLMWLLSVILGKEKIIGFENPGFHRTRHVFQEQGMSVVPISLDSSGLKVKELKESGADAVYITPSHQFPVGMVMPIARRLELLEWAAETNGYIIEDDYDGEFRYKGKPIPALQGLDQDDRVIYTGTFSKSLMPSLRISYAVLPHRLLTSYMKHCGLFKQPVSRLHQHTLFLFMKEGHWERHLNKMRTAYRKKQALLLDCLTTIMGERVDVIGEHSGLHILLKVKKGMSEQKLIEAAAKQGVTIYPTSIYYHSAGENNTPYVLLGFAGLSDGEIKTGVNLLFKAWFEQKD</sequence>
<evidence type="ECO:0000256" key="5">
    <source>
        <dbReference type="ARBA" id="ARBA00023015"/>
    </source>
</evidence>
<reference evidence="9 10" key="1">
    <citation type="submission" date="2015-01" db="EMBL/GenBank/DDBJ databases">
        <title>Genome sequence of bacillus megaterium Q3.</title>
        <authorList>
            <person name="Wang Y."/>
            <person name="Luo K."/>
            <person name="Bai L."/>
            <person name="Luo F."/>
        </authorList>
    </citation>
    <scope>NUCLEOTIDE SEQUENCE [LARGE SCALE GENOMIC DNA]</scope>
    <source>
        <strain evidence="9 10">Q3</strain>
    </source>
</reference>
<keyword evidence="6" id="KW-0238">DNA-binding</keyword>
<evidence type="ECO:0000256" key="6">
    <source>
        <dbReference type="ARBA" id="ARBA00023125"/>
    </source>
</evidence>
<comment type="similarity">
    <text evidence="2">In the C-terminal section; belongs to the class-I pyridoxal-phosphate-dependent aminotransferase family.</text>
</comment>
<dbReference type="InterPro" id="IPR004839">
    <property type="entry name" value="Aminotransferase_I/II_large"/>
</dbReference>
<dbReference type="PANTHER" id="PTHR46577">
    <property type="entry name" value="HTH-TYPE TRANSCRIPTIONAL REGULATORY PROTEIN GABR"/>
    <property type="match status" value="1"/>
</dbReference>
<evidence type="ECO:0000256" key="2">
    <source>
        <dbReference type="ARBA" id="ARBA00005384"/>
    </source>
</evidence>
<gene>
    <name evidence="9" type="primary">gabR_2</name>
    <name evidence="9" type="ORF">AS52_04002</name>
</gene>
<feature type="domain" description="HTH gntR-type" evidence="8">
    <location>
        <begin position="14"/>
        <end position="82"/>
    </location>
</feature>
<keyword evidence="4" id="KW-0663">Pyridoxal phosphate</keyword>
<organism evidence="9 10">
    <name type="scientific">Priestia megaterium Q3</name>
    <dbReference type="NCBI Taxonomy" id="1452722"/>
    <lineage>
        <taxon>Bacteria</taxon>
        <taxon>Bacillati</taxon>
        <taxon>Bacillota</taxon>
        <taxon>Bacilli</taxon>
        <taxon>Bacillales</taxon>
        <taxon>Bacillaceae</taxon>
        <taxon>Priestia</taxon>
    </lineage>
</organism>
<evidence type="ECO:0000256" key="4">
    <source>
        <dbReference type="ARBA" id="ARBA00022898"/>
    </source>
</evidence>
<dbReference type="Pfam" id="PF00155">
    <property type="entry name" value="Aminotran_1_2"/>
    <property type="match status" value="1"/>
</dbReference>
<evidence type="ECO:0000259" key="8">
    <source>
        <dbReference type="PROSITE" id="PS50949"/>
    </source>
</evidence>
<dbReference type="RefSeq" id="WP_049166046.1">
    <property type="nucleotide sequence ID" value="NZ_CP010586.1"/>
</dbReference>
<dbReference type="PRINTS" id="PR00035">
    <property type="entry name" value="HTHGNTR"/>
</dbReference>
<evidence type="ECO:0000256" key="7">
    <source>
        <dbReference type="ARBA" id="ARBA00023163"/>
    </source>
</evidence>
<dbReference type="SUPFAM" id="SSF53383">
    <property type="entry name" value="PLP-dependent transferases"/>
    <property type="match status" value="1"/>
</dbReference>